<evidence type="ECO:0000313" key="2">
    <source>
        <dbReference type="EMBL" id="CAF1379137.1"/>
    </source>
</evidence>
<protein>
    <recommendedName>
        <fullName evidence="1">G domain-containing protein</fullName>
    </recommendedName>
</protein>
<evidence type="ECO:0000313" key="3">
    <source>
        <dbReference type="EMBL" id="CAF3925713.1"/>
    </source>
</evidence>
<dbReference type="EMBL" id="CAJOBI010002366">
    <property type="protein sequence ID" value="CAF3925713.1"/>
    <property type="molecule type" value="Genomic_DNA"/>
</dbReference>
<dbReference type="SUPFAM" id="SSF52540">
    <property type="entry name" value="P-loop containing nucleoside triphosphate hydrolases"/>
    <property type="match status" value="2"/>
</dbReference>
<sequence length="325" mass="37355">MESAICSIQVHVRRTGEMVTVNVEPSKTTYEEILREICRRTNEPEPSHYYLALNYEVQLENDDMFQLEQENNRFQLIMRARWLLEYLTEKEHLRNLQIQKKMTMNASSSTLSHVIANSNDDANNMSIVNERPYHSVANSNSTVSSPENENNQSISRDVVHAAVQQIPRQGIQNYLHQVVGKTYDIMLMGLSEVGKSTLINPILKKEVTRTHAERNSCTQESSSYEYLCRAEELKGIVDACKNLKVFIAMVVTNMYASDEADVVLEIFPDTLTHDRVPAKVENNIHYYGDIGLCTQVNSIDYVINDIIKKNERCRRVNAGHYEFIE</sequence>
<evidence type="ECO:0000259" key="1">
    <source>
        <dbReference type="Pfam" id="PF01926"/>
    </source>
</evidence>
<dbReference type="Proteomes" id="UP000676336">
    <property type="component" value="Unassembled WGS sequence"/>
</dbReference>
<accession>A0A815JFU1</accession>
<dbReference type="GO" id="GO:0005525">
    <property type="term" value="F:GTP binding"/>
    <property type="evidence" value="ECO:0007669"/>
    <property type="project" value="InterPro"/>
</dbReference>
<comment type="caution">
    <text evidence="2">The sequence shown here is derived from an EMBL/GenBank/DDBJ whole genome shotgun (WGS) entry which is preliminary data.</text>
</comment>
<dbReference type="Proteomes" id="UP000663855">
    <property type="component" value="Unassembled WGS sequence"/>
</dbReference>
<dbReference type="AlphaFoldDB" id="A0A815JFU1"/>
<dbReference type="Pfam" id="PF01926">
    <property type="entry name" value="MMR_HSR1"/>
    <property type="match status" value="1"/>
</dbReference>
<name>A0A815JFU1_9BILA</name>
<dbReference type="Gene3D" id="3.40.50.300">
    <property type="entry name" value="P-loop containing nucleotide triphosphate hydrolases"/>
    <property type="match status" value="1"/>
</dbReference>
<dbReference type="InterPro" id="IPR006073">
    <property type="entry name" value="GTP-bd"/>
</dbReference>
<proteinExistence type="predicted"/>
<feature type="domain" description="G" evidence="1">
    <location>
        <begin position="185"/>
        <end position="227"/>
    </location>
</feature>
<gene>
    <name evidence="2" type="ORF">CJN711_LOCUS20853</name>
    <name evidence="3" type="ORF">SMN809_LOCUS7913</name>
</gene>
<reference evidence="2" key="1">
    <citation type="submission" date="2021-02" db="EMBL/GenBank/DDBJ databases">
        <authorList>
            <person name="Nowell W R."/>
        </authorList>
    </citation>
    <scope>NUCLEOTIDE SEQUENCE</scope>
</reference>
<organism evidence="2 4">
    <name type="scientific">Rotaria magnacalcarata</name>
    <dbReference type="NCBI Taxonomy" id="392030"/>
    <lineage>
        <taxon>Eukaryota</taxon>
        <taxon>Metazoa</taxon>
        <taxon>Spiralia</taxon>
        <taxon>Gnathifera</taxon>
        <taxon>Rotifera</taxon>
        <taxon>Eurotatoria</taxon>
        <taxon>Bdelloidea</taxon>
        <taxon>Philodinida</taxon>
        <taxon>Philodinidae</taxon>
        <taxon>Rotaria</taxon>
    </lineage>
</organism>
<evidence type="ECO:0000313" key="4">
    <source>
        <dbReference type="Proteomes" id="UP000663855"/>
    </source>
</evidence>
<dbReference type="EMBL" id="CAJNOV010009782">
    <property type="protein sequence ID" value="CAF1379137.1"/>
    <property type="molecule type" value="Genomic_DNA"/>
</dbReference>
<dbReference type="InterPro" id="IPR027417">
    <property type="entry name" value="P-loop_NTPase"/>
</dbReference>